<dbReference type="Pfam" id="PF22919">
    <property type="entry name" value="ATP-synt_VA_C"/>
    <property type="match status" value="1"/>
</dbReference>
<dbReference type="Gene3D" id="2.40.10.170">
    <property type="match status" value="1"/>
</dbReference>
<geneLocation type="plastid" evidence="14"/>
<dbReference type="GO" id="GO:0042776">
    <property type="term" value="P:proton motive force-driven mitochondrial ATP synthesis"/>
    <property type="evidence" value="ECO:0007669"/>
    <property type="project" value="TreeGrafter"/>
</dbReference>
<keyword evidence="3" id="KW-0813">Transport</keyword>
<dbReference type="InterPro" id="IPR005722">
    <property type="entry name" value="ATP_synth_F1_bsu"/>
</dbReference>
<comment type="similarity">
    <text evidence="2">Belongs to the ATPase alpha/beta chains family.</text>
</comment>
<keyword evidence="4 12" id="KW-0547">Nucleotide-binding</keyword>
<evidence type="ECO:0000313" key="14">
    <source>
        <dbReference type="EMBL" id="AYR05869.1"/>
    </source>
</evidence>
<evidence type="ECO:0000256" key="11">
    <source>
        <dbReference type="ARBA" id="ARBA00023310"/>
    </source>
</evidence>
<dbReference type="EMBL" id="MH281627">
    <property type="protein sequence ID" value="AYR05869.1"/>
    <property type="molecule type" value="Genomic_DNA"/>
</dbReference>
<dbReference type="InterPro" id="IPR000194">
    <property type="entry name" value="ATPase_F1/V1/A1_a/bsu_nucl-bd"/>
</dbReference>
<dbReference type="InterPro" id="IPR050053">
    <property type="entry name" value="ATPase_alpha/beta_chains"/>
</dbReference>
<sequence>MTTSNLGSVTQIIGPVLDIEFENGKLPKIFNALKVQNDETVITCEVQQLLGDNRVRAVAMSSTEGLKRGIQVLDTGAPISIPVGIPTLGRIFNVLGEPVDNLGKISSETILPIHRSAPIFTQLETKPSIFETGIKVVDLLAPYRRGGKIGLFGGAGVGKTVLIMELINNIAKAHGGVSVFGGVGERTREGNDLYQEMKESKVIDEDNLSNSKVALVYGQMNEPPGARMRVGLTALTMAEYFRDINKQDVLLFIDNIFRFVQAGSEVSALLGRMPSAVGYQPTLATEMGALQERITSTKEGSITSIQAVYVPADDLTDPAPATTFAHLDATTVLSRGLAAKGIYPAVDPLDSTSTMLQPGIVGEEHYTTAQQVKSTLQRYKELQDIIAILGLDELSEEDRLTVSRARKIERFLSQPFFVAEVFTGSAGKYVSLEQSIKGFQMILQGQLDELPEQAFYLVGDIEEAINKAETLK</sequence>
<evidence type="ECO:0000256" key="6">
    <source>
        <dbReference type="ARBA" id="ARBA00022840"/>
    </source>
</evidence>
<dbReference type="Pfam" id="PF02874">
    <property type="entry name" value="ATP-synt_ab_N"/>
    <property type="match status" value="1"/>
</dbReference>
<evidence type="ECO:0000256" key="12">
    <source>
        <dbReference type="RuleBase" id="RU003553"/>
    </source>
</evidence>
<dbReference type="SUPFAM" id="SSF47917">
    <property type="entry name" value="C-terminal domain of alpha and beta subunits of F1 ATP synthase"/>
    <property type="match status" value="1"/>
</dbReference>
<dbReference type="SUPFAM" id="SSF52540">
    <property type="entry name" value="P-loop containing nucleoside triphosphate hydrolases"/>
    <property type="match status" value="1"/>
</dbReference>
<dbReference type="Gene3D" id="1.10.1140.10">
    <property type="entry name" value="Bovine Mitochondrial F1-atpase, Atp Synthase Beta Chain, Chain D, domain 3"/>
    <property type="match status" value="1"/>
</dbReference>
<dbReference type="InterPro" id="IPR027417">
    <property type="entry name" value="P-loop_NTPase"/>
</dbReference>
<evidence type="ECO:0000256" key="2">
    <source>
        <dbReference type="ARBA" id="ARBA00008936"/>
    </source>
</evidence>
<dbReference type="EC" id="7.1.2.2" evidence="12"/>
<evidence type="ECO:0000256" key="9">
    <source>
        <dbReference type="ARBA" id="ARBA00023136"/>
    </source>
</evidence>
<dbReference type="InterPro" id="IPR004100">
    <property type="entry name" value="ATPase_F1/V1/A1_a/bsu_N"/>
</dbReference>
<evidence type="ECO:0000256" key="3">
    <source>
        <dbReference type="ARBA" id="ARBA00022448"/>
    </source>
</evidence>
<keyword evidence="9" id="KW-0472">Membrane</keyword>
<dbReference type="CDD" id="cd18110">
    <property type="entry name" value="ATP-synt_F1_beta_C"/>
    <property type="match status" value="1"/>
</dbReference>
<keyword evidence="5" id="KW-0375">Hydrogen ion transport</keyword>
<dbReference type="InterPro" id="IPR003593">
    <property type="entry name" value="AAA+_ATPase"/>
</dbReference>
<evidence type="ECO:0000256" key="5">
    <source>
        <dbReference type="ARBA" id="ARBA00022781"/>
    </source>
</evidence>
<dbReference type="GO" id="GO:0045259">
    <property type="term" value="C:proton-transporting ATP synthase complex"/>
    <property type="evidence" value="ECO:0007669"/>
    <property type="project" value="UniProtKB-KW"/>
</dbReference>
<dbReference type="HAMAP" id="MF_01347">
    <property type="entry name" value="ATP_synth_beta_bact"/>
    <property type="match status" value="1"/>
</dbReference>
<name>A0A3G3MGB0_9FLOR</name>
<gene>
    <name evidence="14" type="primary">atpB</name>
</gene>
<comment type="subcellular location">
    <subcellularLocation>
        <location evidence="1">Membrane</location>
    </subcellularLocation>
</comment>
<accession>A0A3G3MGB0</accession>
<evidence type="ECO:0000256" key="10">
    <source>
        <dbReference type="ARBA" id="ARBA00023196"/>
    </source>
</evidence>
<dbReference type="InterPro" id="IPR036121">
    <property type="entry name" value="ATPase_F1/V1/A1_a/bsu_N_sf"/>
</dbReference>
<keyword evidence="6 12" id="KW-0067">ATP-binding</keyword>
<proteinExistence type="inferred from homology"/>
<dbReference type="Gene3D" id="3.40.50.300">
    <property type="entry name" value="P-loop containing nucleotide triphosphate hydrolases"/>
    <property type="match status" value="1"/>
</dbReference>
<feature type="domain" description="AAA+ ATPase" evidence="13">
    <location>
        <begin position="145"/>
        <end position="337"/>
    </location>
</feature>
<dbReference type="CDD" id="cd01133">
    <property type="entry name" value="F1-ATPase_beta_CD"/>
    <property type="match status" value="1"/>
</dbReference>
<comment type="function">
    <text evidence="12">Produces ATP from ADP in the presence of a proton gradient across the membrane.</text>
</comment>
<evidence type="ECO:0000256" key="4">
    <source>
        <dbReference type="ARBA" id="ARBA00022741"/>
    </source>
</evidence>
<dbReference type="FunFam" id="2.40.10.170:FF:000005">
    <property type="entry name" value="ATP synthase subunit beta"/>
    <property type="match status" value="1"/>
</dbReference>
<keyword evidence="7" id="KW-1278">Translocase</keyword>
<dbReference type="NCBIfam" id="TIGR01039">
    <property type="entry name" value="atpD"/>
    <property type="match status" value="1"/>
</dbReference>
<evidence type="ECO:0000256" key="8">
    <source>
        <dbReference type="ARBA" id="ARBA00023065"/>
    </source>
</evidence>
<dbReference type="CDD" id="cd18115">
    <property type="entry name" value="ATP-synt_F1_beta_N"/>
    <property type="match status" value="1"/>
</dbReference>
<keyword evidence="11 12" id="KW-0066">ATP synthesis</keyword>
<dbReference type="PROSITE" id="PS00152">
    <property type="entry name" value="ATPASE_ALPHA_BETA"/>
    <property type="match status" value="1"/>
</dbReference>
<keyword evidence="10 12" id="KW-0139">CF(1)</keyword>
<protein>
    <recommendedName>
        <fullName evidence="12">ATP synthase subunit beta</fullName>
        <ecNumber evidence="12">7.1.2.2</ecNumber>
    </recommendedName>
</protein>
<reference evidence="14" key="1">
    <citation type="journal article" date="2018" name="Genome Biol. Evol.">
        <title>Mitochondrial and Plastid Genomes from Coralline Red Algae Provide Insights into the Incongruent Evolutionary Histories of Organelles.</title>
        <authorList>
            <person name="Lee J."/>
            <person name="Song H.J."/>
            <person name="In Park S."/>
            <person name="Lee Y.M."/>
            <person name="Jeong S.Y."/>
            <person name="Oh Cho T."/>
            <person name="Kim J.H."/>
            <person name="Choi H.G."/>
            <person name="Choi C.G."/>
            <person name="Nelson W.A."/>
            <person name="Fredericq S."/>
            <person name="Bhattacharya D."/>
            <person name="Su Yoon H."/>
        </authorList>
    </citation>
    <scope>NUCLEOTIDE SEQUENCE</scope>
</reference>
<dbReference type="FunFam" id="1.10.1140.10:FF:000001">
    <property type="entry name" value="ATP synthase subunit beta"/>
    <property type="match status" value="1"/>
</dbReference>
<dbReference type="PANTHER" id="PTHR15184">
    <property type="entry name" value="ATP SYNTHASE"/>
    <property type="match status" value="1"/>
</dbReference>
<dbReference type="InterPro" id="IPR024034">
    <property type="entry name" value="ATPase_F1/V1_b/a_C"/>
</dbReference>
<evidence type="ECO:0000259" key="13">
    <source>
        <dbReference type="SMART" id="SM00382"/>
    </source>
</evidence>
<dbReference type="Pfam" id="PF00006">
    <property type="entry name" value="ATP-synt_ab"/>
    <property type="match status" value="1"/>
</dbReference>
<dbReference type="GO" id="GO:0046933">
    <property type="term" value="F:proton-transporting ATP synthase activity, rotational mechanism"/>
    <property type="evidence" value="ECO:0007669"/>
    <property type="project" value="InterPro"/>
</dbReference>
<dbReference type="AlphaFoldDB" id="A0A3G3MGB0"/>
<comment type="subunit">
    <text evidence="12">F-type ATPases have 2 components, CF(1) - the catalytic core - and CF(0) - the membrane proton channel. CF(1) has five subunits: alpha(3), beta(3), gamma(1), delta(1), epsilon(1). CF(0) has four main subunits: a(1), b(1), b'(1) and c(9-12).</text>
</comment>
<dbReference type="InterPro" id="IPR055190">
    <property type="entry name" value="ATP-synt_VA_C"/>
</dbReference>
<dbReference type="GO" id="GO:0005524">
    <property type="term" value="F:ATP binding"/>
    <property type="evidence" value="ECO:0007669"/>
    <property type="project" value="UniProtKB-KW"/>
</dbReference>
<dbReference type="SUPFAM" id="SSF50615">
    <property type="entry name" value="N-terminal domain of alpha and beta subunits of F1 ATP synthase"/>
    <property type="match status" value="1"/>
</dbReference>
<evidence type="ECO:0000256" key="1">
    <source>
        <dbReference type="ARBA" id="ARBA00004370"/>
    </source>
</evidence>
<organism evidence="14">
    <name type="scientific">Lithothamnion sp</name>
    <dbReference type="NCBI Taxonomy" id="1940749"/>
    <lineage>
        <taxon>Eukaryota</taxon>
        <taxon>Rhodophyta</taxon>
        <taxon>Florideophyceae</taxon>
        <taxon>Corallinophycidae</taxon>
        <taxon>Hapalidiales</taxon>
        <taxon>Hapalidiaceae</taxon>
        <taxon>Melobesioideae</taxon>
        <taxon>Lithothamnion</taxon>
    </lineage>
</organism>
<evidence type="ECO:0000256" key="7">
    <source>
        <dbReference type="ARBA" id="ARBA00022967"/>
    </source>
</evidence>
<keyword evidence="14" id="KW-0934">Plastid</keyword>
<dbReference type="PANTHER" id="PTHR15184:SF71">
    <property type="entry name" value="ATP SYNTHASE SUBUNIT BETA, MITOCHONDRIAL"/>
    <property type="match status" value="1"/>
</dbReference>
<dbReference type="GO" id="GO:0005739">
    <property type="term" value="C:mitochondrion"/>
    <property type="evidence" value="ECO:0007669"/>
    <property type="project" value="GOC"/>
</dbReference>
<dbReference type="SMART" id="SM00382">
    <property type="entry name" value="AAA"/>
    <property type="match status" value="1"/>
</dbReference>
<dbReference type="InterPro" id="IPR020003">
    <property type="entry name" value="ATPase_a/bsu_AS"/>
</dbReference>
<keyword evidence="8" id="KW-0406">Ion transport</keyword>
<comment type="catalytic activity">
    <reaction evidence="12">
        <text>ATP + H2O + 4 H(+)(in) = ADP + phosphate + 5 H(+)(out)</text>
        <dbReference type="Rhea" id="RHEA:57720"/>
        <dbReference type="ChEBI" id="CHEBI:15377"/>
        <dbReference type="ChEBI" id="CHEBI:15378"/>
        <dbReference type="ChEBI" id="CHEBI:30616"/>
        <dbReference type="ChEBI" id="CHEBI:43474"/>
        <dbReference type="ChEBI" id="CHEBI:456216"/>
        <dbReference type="EC" id="7.1.2.2"/>
    </reaction>
</comment>
<dbReference type="FunFam" id="3.40.50.300:FF:000026">
    <property type="entry name" value="ATP synthase subunit beta"/>
    <property type="match status" value="1"/>
</dbReference>